<dbReference type="EMBL" id="JAPDNS010000002">
    <property type="protein sequence ID" value="MCW3487888.1"/>
    <property type="molecule type" value="Genomic_DNA"/>
</dbReference>
<accession>A0ABT3IV98</accession>
<dbReference type="RefSeq" id="WP_264734694.1">
    <property type="nucleotide sequence ID" value="NZ_JAPDNR010000001.1"/>
</dbReference>
<feature type="chain" id="PRO_5046114278" evidence="1">
    <location>
        <begin position="20"/>
        <end position="211"/>
    </location>
</feature>
<evidence type="ECO:0000256" key="1">
    <source>
        <dbReference type="SAM" id="SignalP"/>
    </source>
</evidence>
<organism evidence="2 3">
    <name type="scientific">Chitinophaga nivalis</name>
    <dbReference type="NCBI Taxonomy" id="2991709"/>
    <lineage>
        <taxon>Bacteria</taxon>
        <taxon>Pseudomonadati</taxon>
        <taxon>Bacteroidota</taxon>
        <taxon>Chitinophagia</taxon>
        <taxon>Chitinophagales</taxon>
        <taxon>Chitinophagaceae</taxon>
        <taxon>Chitinophaga</taxon>
    </lineage>
</organism>
<feature type="signal peptide" evidence="1">
    <location>
        <begin position="1"/>
        <end position="19"/>
    </location>
</feature>
<evidence type="ECO:0000313" key="2">
    <source>
        <dbReference type="EMBL" id="MCW3487888.1"/>
    </source>
</evidence>
<proteinExistence type="predicted"/>
<keyword evidence="3" id="KW-1185">Reference proteome</keyword>
<evidence type="ECO:0000313" key="3">
    <source>
        <dbReference type="Proteomes" id="UP001207742"/>
    </source>
</evidence>
<name>A0ABT3IV98_9BACT</name>
<reference evidence="2 3" key="1">
    <citation type="submission" date="2022-10" db="EMBL/GenBank/DDBJ databases">
        <title>Chitinophaga nivalis PC15 sp. nov., isolated from Pyeongchang county, South Korea.</title>
        <authorList>
            <person name="Trinh H.N."/>
        </authorList>
    </citation>
    <scope>NUCLEOTIDE SEQUENCE [LARGE SCALE GENOMIC DNA]</scope>
    <source>
        <strain evidence="2 3">PC14</strain>
    </source>
</reference>
<dbReference type="Proteomes" id="UP001207742">
    <property type="component" value="Unassembled WGS sequence"/>
</dbReference>
<gene>
    <name evidence="2" type="ORF">OL497_28610</name>
</gene>
<comment type="caution">
    <text evidence="2">The sequence shown here is derived from an EMBL/GenBank/DDBJ whole genome shotgun (WGS) entry which is preliminary data.</text>
</comment>
<sequence length="211" mass="24593">MKHLWYIGSFLLLFFPALAQEESGVNLIIHAQKFKKGLYKSFAEFQNNSPSADGDLVIKTRSNAAQIYLLANRNELVLRDAYGQEHKVKNYWGYCDGQNIYVRDNGLNKIQELGFYCIYEQHGVQPSRSYINQADMTINSMNTPYRLKKLINILTGEILELSAYNLKKYILPQDPELLKEFRADRQRKDQEAYYIYRFNQRNKPLITTSGG</sequence>
<protein>
    <submittedName>
        <fullName evidence="2">Uncharacterized protein</fullName>
    </submittedName>
</protein>
<keyword evidence="1" id="KW-0732">Signal</keyword>